<name>A0A7K1Y1M3_9SPHI</name>
<evidence type="ECO:0008006" key="3">
    <source>
        <dbReference type="Google" id="ProtNLM"/>
    </source>
</evidence>
<dbReference type="RefSeq" id="WP_160908145.1">
    <property type="nucleotide sequence ID" value="NZ_WVHS01000004.1"/>
</dbReference>
<reference evidence="1 2" key="1">
    <citation type="submission" date="2019-11" db="EMBL/GenBank/DDBJ databases">
        <title>Pedobacter sp. HMF7056 Genome sequencing and assembly.</title>
        <authorList>
            <person name="Kang H."/>
            <person name="Kim H."/>
            <person name="Joh K."/>
        </authorList>
    </citation>
    <scope>NUCLEOTIDE SEQUENCE [LARGE SCALE GENOMIC DNA]</scope>
    <source>
        <strain evidence="1 2">HMF7056</strain>
    </source>
</reference>
<dbReference type="Proteomes" id="UP000451233">
    <property type="component" value="Unassembled WGS sequence"/>
</dbReference>
<evidence type="ECO:0000313" key="2">
    <source>
        <dbReference type="Proteomes" id="UP000451233"/>
    </source>
</evidence>
<protein>
    <recommendedName>
        <fullName evidence="3">Lipocalin-like domain-containing protein</fullName>
    </recommendedName>
</protein>
<comment type="caution">
    <text evidence="1">The sequence shown here is derived from an EMBL/GenBank/DDBJ whole genome shotgun (WGS) entry which is preliminary data.</text>
</comment>
<dbReference type="EMBL" id="WVHS01000004">
    <property type="protein sequence ID" value="MXV17145.1"/>
    <property type="molecule type" value="Genomic_DNA"/>
</dbReference>
<organism evidence="1 2">
    <name type="scientific">Hufsiella ginkgonis</name>
    <dbReference type="NCBI Taxonomy" id="2695274"/>
    <lineage>
        <taxon>Bacteria</taxon>
        <taxon>Pseudomonadati</taxon>
        <taxon>Bacteroidota</taxon>
        <taxon>Sphingobacteriia</taxon>
        <taxon>Sphingobacteriales</taxon>
        <taxon>Sphingobacteriaceae</taxon>
        <taxon>Hufsiella</taxon>
    </lineage>
</organism>
<dbReference type="AlphaFoldDB" id="A0A7K1Y1M3"/>
<sequence length="126" mass="14347">MNLLLIPALSLCVACGTSVTPAKLYGKWNYTRIQSLNWNPDSTTTREIEMQKPYVQFNENNSLVMVWGGDTILKGTFKPSGDKILVTQRLTGGKTRDFYFKIFKLAGNELIFDSTDRDPSRVYTRK</sequence>
<gene>
    <name evidence="1" type="ORF">GS398_17725</name>
</gene>
<proteinExistence type="predicted"/>
<keyword evidence="2" id="KW-1185">Reference proteome</keyword>
<accession>A0A7K1Y1M3</accession>
<evidence type="ECO:0000313" key="1">
    <source>
        <dbReference type="EMBL" id="MXV17145.1"/>
    </source>
</evidence>